<gene>
    <name evidence="4" type="ORF">HNR13_003617</name>
</gene>
<dbReference type="GO" id="GO:0016757">
    <property type="term" value="F:glycosyltransferase activity"/>
    <property type="evidence" value="ECO:0007669"/>
    <property type="project" value="UniProtKB-KW"/>
</dbReference>
<dbReference type="Pfam" id="PF13692">
    <property type="entry name" value="Glyco_trans_1_4"/>
    <property type="match status" value="1"/>
</dbReference>
<dbReference type="EMBL" id="JACCFL010000001">
    <property type="protein sequence ID" value="NYJ25330.1"/>
    <property type="molecule type" value="Genomic_DNA"/>
</dbReference>
<evidence type="ECO:0000256" key="2">
    <source>
        <dbReference type="ARBA" id="ARBA00022679"/>
    </source>
</evidence>
<evidence type="ECO:0000256" key="1">
    <source>
        <dbReference type="ARBA" id="ARBA00022676"/>
    </source>
</evidence>
<keyword evidence="2 4" id="KW-0808">Transferase</keyword>
<evidence type="ECO:0000313" key="4">
    <source>
        <dbReference type="EMBL" id="NYJ25330.1"/>
    </source>
</evidence>
<reference evidence="4 5" key="1">
    <citation type="submission" date="2020-07" db="EMBL/GenBank/DDBJ databases">
        <title>Sequencing the genomes of 1000 actinobacteria strains.</title>
        <authorList>
            <person name="Klenk H.-P."/>
        </authorList>
    </citation>
    <scope>NUCLEOTIDE SEQUENCE [LARGE SCALE GENOMIC DNA]</scope>
    <source>
        <strain evidence="4 5">DSM 15165</strain>
    </source>
</reference>
<dbReference type="RefSeq" id="WP_179608003.1">
    <property type="nucleotide sequence ID" value="NZ_BAABEH010000001.1"/>
</dbReference>
<name>A0A853D2U0_9MICO</name>
<accession>A0A853D2U0</accession>
<dbReference type="SUPFAM" id="SSF53756">
    <property type="entry name" value="UDP-Glycosyltransferase/glycogen phosphorylase"/>
    <property type="match status" value="1"/>
</dbReference>
<dbReference type="Proteomes" id="UP000578352">
    <property type="component" value="Unassembled WGS sequence"/>
</dbReference>
<feature type="domain" description="Glycosyltransferase subfamily 4-like N-terminal" evidence="3">
    <location>
        <begin position="18"/>
        <end position="157"/>
    </location>
</feature>
<dbReference type="PANTHER" id="PTHR12526">
    <property type="entry name" value="GLYCOSYLTRANSFERASE"/>
    <property type="match status" value="1"/>
</dbReference>
<dbReference type="PANTHER" id="PTHR12526:SF637">
    <property type="entry name" value="GLYCOSYLTRANSFERASE EPSF-RELATED"/>
    <property type="match status" value="1"/>
</dbReference>
<dbReference type="InterPro" id="IPR028098">
    <property type="entry name" value="Glyco_trans_4-like_N"/>
</dbReference>
<proteinExistence type="predicted"/>
<keyword evidence="1" id="KW-0328">Glycosyltransferase</keyword>
<evidence type="ECO:0000313" key="5">
    <source>
        <dbReference type="Proteomes" id="UP000578352"/>
    </source>
</evidence>
<protein>
    <submittedName>
        <fullName evidence="4">Glycosyltransferase involved in cell wall biosynthesis</fullName>
    </submittedName>
</protein>
<dbReference type="Gene3D" id="3.40.50.2000">
    <property type="entry name" value="Glycogen Phosphorylase B"/>
    <property type="match status" value="2"/>
</dbReference>
<dbReference type="AlphaFoldDB" id="A0A853D2U0"/>
<comment type="caution">
    <text evidence="4">The sequence shown here is derived from an EMBL/GenBank/DDBJ whole genome shotgun (WGS) entry which is preliminary data.</text>
</comment>
<dbReference type="Pfam" id="PF13439">
    <property type="entry name" value="Glyco_transf_4"/>
    <property type="match status" value="1"/>
</dbReference>
<organism evidence="4 5">
    <name type="scientific">Leifsonia shinshuensis</name>
    <dbReference type="NCBI Taxonomy" id="150026"/>
    <lineage>
        <taxon>Bacteria</taxon>
        <taxon>Bacillati</taxon>
        <taxon>Actinomycetota</taxon>
        <taxon>Actinomycetes</taxon>
        <taxon>Micrococcales</taxon>
        <taxon>Microbacteriaceae</taxon>
        <taxon>Leifsonia</taxon>
    </lineage>
</organism>
<sequence length="353" mass="37568">MNREPLRVMQVVDHLGHGGAQQVVVDLSNWLSADHGVEVSVIGAGGPSAARLAPAVRVLTGDGGGFGGQTLRLLRAARAVRPHVLHAHQRREALQALVVGRILGIPVVEHAHTRLPSVRPRFLSFRSRAVFAVSPAVADMVVHDAGRPRERVLVVGNVPAQRPGSADPAPRPVTAPLRLLAVGRLVEQKDPLRFVRVVARLAGERPVAATWAGDGELRETAHALARELGAPVEFAGHVDDVSERLDAAHFLVMTSRWEGTPLAVLEAFDRRRPVVATASAANGLLDGGRGYEVRDDSSDRDFAAAIARAADDGAGRAAAVETAKRWADAEASSERVFGPVLDTYRRLAAAARS</sequence>
<evidence type="ECO:0000259" key="3">
    <source>
        <dbReference type="Pfam" id="PF13439"/>
    </source>
</evidence>